<keyword evidence="2" id="KW-1185">Reference proteome</keyword>
<proteinExistence type="predicted"/>
<accession>A0A8K0KT73</accession>
<organism evidence="1 2">
    <name type="scientific">Ladona fulva</name>
    <name type="common">Scarce chaser dragonfly</name>
    <name type="synonym">Libellula fulva</name>
    <dbReference type="NCBI Taxonomy" id="123851"/>
    <lineage>
        <taxon>Eukaryota</taxon>
        <taxon>Metazoa</taxon>
        <taxon>Ecdysozoa</taxon>
        <taxon>Arthropoda</taxon>
        <taxon>Hexapoda</taxon>
        <taxon>Insecta</taxon>
        <taxon>Pterygota</taxon>
        <taxon>Palaeoptera</taxon>
        <taxon>Odonata</taxon>
        <taxon>Epiprocta</taxon>
        <taxon>Anisoptera</taxon>
        <taxon>Libelluloidea</taxon>
        <taxon>Libellulidae</taxon>
        <taxon>Ladona</taxon>
    </lineage>
</organism>
<evidence type="ECO:0000313" key="2">
    <source>
        <dbReference type="Proteomes" id="UP000792457"/>
    </source>
</evidence>
<dbReference type="OrthoDB" id="6587173at2759"/>
<sequence length="122" mass="13878">MNIPDWILDPFSSANTEESPQLQEELMEVTANDELKFKFQSGYQQLWLQKEIPTAYPEIWAQQKASPASEEESKIIDKDLGSISQSGIPGEILVLFKTGSPFDDAHLMISYHTIFIQRSKQS</sequence>
<dbReference type="AlphaFoldDB" id="A0A8K0KT73"/>
<protein>
    <submittedName>
        <fullName evidence="1">Uncharacterized protein</fullName>
    </submittedName>
</protein>
<comment type="caution">
    <text evidence="1">The sequence shown here is derived from an EMBL/GenBank/DDBJ whole genome shotgun (WGS) entry which is preliminary data.</text>
</comment>
<gene>
    <name evidence="1" type="ORF">J437_LFUL016515</name>
</gene>
<dbReference type="EMBL" id="KZ310643">
    <property type="protein sequence ID" value="KAG8239999.1"/>
    <property type="molecule type" value="Genomic_DNA"/>
</dbReference>
<evidence type="ECO:0000313" key="1">
    <source>
        <dbReference type="EMBL" id="KAG8239999.1"/>
    </source>
</evidence>
<reference evidence="1" key="2">
    <citation type="submission" date="2017-10" db="EMBL/GenBank/DDBJ databases">
        <title>Ladona fulva Genome sequencing and assembly.</title>
        <authorList>
            <person name="Murali S."/>
            <person name="Richards S."/>
            <person name="Bandaranaike D."/>
            <person name="Bellair M."/>
            <person name="Blankenburg K."/>
            <person name="Chao H."/>
            <person name="Dinh H."/>
            <person name="Doddapaneni H."/>
            <person name="Dugan-Rocha S."/>
            <person name="Elkadiri S."/>
            <person name="Gnanaolivu R."/>
            <person name="Hernandez B."/>
            <person name="Skinner E."/>
            <person name="Javaid M."/>
            <person name="Lee S."/>
            <person name="Li M."/>
            <person name="Ming W."/>
            <person name="Munidasa M."/>
            <person name="Muniz J."/>
            <person name="Nguyen L."/>
            <person name="Hughes D."/>
            <person name="Osuji N."/>
            <person name="Pu L.-L."/>
            <person name="Puazo M."/>
            <person name="Qu C."/>
            <person name="Quiroz J."/>
            <person name="Raj R."/>
            <person name="Weissenberger G."/>
            <person name="Xin Y."/>
            <person name="Zou X."/>
            <person name="Han Y."/>
            <person name="Worley K."/>
            <person name="Muzny D."/>
            <person name="Gibbs R."/>
        </authorList>
    </citation>
    <scope>NUCLEOTIDE SEQUENCE</scope>
    <source>
        <strain evidence="1">Sampled in the wild</strain>
    </source>
</reference>
<dbReference type="Proteomes" id="UP000792457">
    <property type="component" value="Unassembled WGS sequence"/>
</dbReference>
<name>A0A8K0KT73_LADFU</name>
<reference evidence="1" key="1">
    <citation type="submission" date="2013-04" db="EMBL/GenBank/DDBJ databases">
        <authorList>
            <person name="Qu J."/>
            <person name="Murali S.C."/>
            <person name="Bandaranaike D."/>
            <person name="Bellair M."/>
            <person name="Blankenburg K."/>
            <person name="Chao H."/>
            <person name="Dinh H."/>
            <person name="Doddapaneni H."/>
            <person name="Downs B."/>
            <person name="Dugan-Rocha S."/>
            <person name="Elkadiri S."/>
            <person name="Gnanaolivu R.D."/>
            <person name="Hernandez B."/>
            <person name="Javaid M."/>
            <person name="Jayaseelan J.C."/>
            <person name="Lee S."/>
            <person name="Li M."/>
            <person name="Ming W."/>
            <person name="Munidasa M."/>
            <person name="Muniz J."/>
            <person name="Nguyen L."/>
            <person name="Ongeri F."/>
            <person name="Osuji N."/>
            <person name="Pu L.-L."/>
            <person name="Puazo M."/>
            <person name="Qu C."/>
            <person name="Quiroz J."/>
            <person name="Raj R."/>
            <person name="Weissenberger G."/>
            <person name="Xin Y."/>
            <person name="Zou X."/>
            <person name="Han Y."/>
            <person name="Richards S."/>
            <person name="Worley K."/>
            <person name="Muzny D."/>
            <person name="Gibbs R."/>
        </authorList>
    </citation>
    <scope>NUCLEOTIDE SEQUENCE</scope>
    <source>
        <strain evidence="1">Sampled in the wild</strain>
    </source>
</reference>